<keyword evidence="3" id="KW-1185">Reference proteome</keyword>
<dbReference type="Proteomes" id="UP000784294">
    <property type="component" value="Unassembled WGS sequence"/>
</dbReference>
<dbReference type="AlphaFoldDB" id="A0A448XEU1"/>
<sequence>MQNEINQVYHVDGLLKHEQNRAFAGPRRPTDGRAEWTSTNDGQDRWLCVAGVQTRLLLECKKTTVSSAQHIVACFVSHVTAHLQANTPPTCRPPLLSGMKRIFWWYFYLSPDSHFMPYGWVRLVCMSSGLLVTILDVVGPHLVWACLLVPVCLADHSPNESLMVNGDVHFSDEQSVTKPQAVSAHLRTDKEGCICGANMTRVQVMRIKRTPAGHRNCKPIRQRNSTKIEWLREAKNIFRLIDEDGDGWISTSQLKAFLLREGFGPAEIKVRLLRF</sequence>
<accession>A0A448XEU1</accession>
<proteinExistence type="predicted"/>
<evidence type="ECO:0000313" key="3">
    <source>
        <dbReference type="Proteomes" id="UP000784294"/>
    </source>
</evidence>
<dbReference type="InterPro" id="IPR002048">
    <property type="entry name" value="EF_hand_dom"/>
</dbReference>
<dbReference type="Gene3D" id="1.10.238.10">
    <property type="entry name" value="EF-hand"/>
    <property type="match status" value="1"/>
</dbReference>
<dbReference type="PROSITE" id="PS50222">
    <property type="entry name" value="EF_HAND_2"/>
    <property type="match status" value="1"/>
</dbReference>
<name>A0A448XEU1_9PLAT</name>
<evidence type="ECO:0000259" key="1">
    <source>
        <dbReference type="PROSITE" id="PS50222"/>
    </source>
</evidence>
<reference evidence="2" key="1">
    <citation type="submission" date="2018-11" db="EMBL/GenBank/DDBJ databases">
        <authorList>
            <consortium name="Pathogen Informatics"/>
        </authorList>
    </citation>
    <scope>NUCLEOTIDE SEQUENCE</scope>
</reference>
<dbReference type="InterPro" id="IPR011992">
    <property type="entry name" value="EF-hand-dom_pair"/>
</dbReference>
<dbReference type="GO" id="GO:0005509">
    <property type="term" value="F:calcium ion binding"/>
    <property type="evidence" value="ECO:0007669"/>
    <property type="project" value="InterPro"/>
</dbReference>
<organism evidence="2 3">
    <name type="scientific">Protopolystoma xenopodis</name>
    <dbReference type="NCBI Taxonomy" id="117903"/>
    <lineage>
        <taxon>Eukaryota</taxon>
        <taxon>Metazoa</taxon>
        <taxon>Spiralia</taxon>
        <taxon>Lophotrochozoa</taxon>
        <taxon>Platyhelminthes</taxon>
        <taxon>Monogenea</taxon>
        <taxon>Polyopisthocotylea</taxon>
        <taxon>Polystomatidea</taxon>
        <taxon>Polystomatidae</taxon>
        <taxon>Protopolystoma</taxon>
    </lineage>
</organism>
<dbReference type="SUPFAM" id="SSF47473">
    <property type="entry name" value="EF-hand"/>
    <property type="match status" value="1"/>
</dbReference>
<comment type="caution">
    <text evidence="2">The sequence shown here is derived from an EMBL/GenBank/DDBJ whole genome shotgun (WGS) entry which is preliminary data.</text>
</comment>
<protein>
    <recommendedName>
        <fullName evidence="1">EF-hand domain-containing protein</fullName>
    </recommendedName>
</protein>
<dbReference type="EMBL" id="CAAALY010248732">
    <property type="protein sequence ID" value="VEL34944.1"/>
    <property type="molecule type" value="Genomic_DNA"/>
</dbReference>
<evidence type="ECO:0000313" key="2">
    <source>
        <dbReference type="EMBL" id="VEL34944.1"/>
    </source>
</evidence>
<feature type="domain" description="EF-hand" evidence="1">
    <location>
        <begin position="229"/>
        <end position="264"/>
    </location>
</feature>
<gene>
    <name evidence="2" type="ORF">PXEA_LOCUS28384</name>
</gene>